<keyword evidence="4" id="KW-0802">TPR repeat</keyword>
<keyword evidence="2 6" id="KW-0808">Transferase</keyword>
<dbReference type="Gene3D" id="1.25.40.10">
    <property type="entry name" value="Tetratricopeptide repeat domain"/>
    <property type="match status" value="1"/>
</dbReference>
<dbReference type="EMBL" id="JAGGJU010000004">
    <property type="protein sequence ID" value="MBP1850235.1"/>
    <property type="molecule type" value="Genomic_DNA"/>
</dbReference>
<dbReference type="InterPro" id="IPR037919">
    <property type="entry name" value="OGT"/>
</dbReference>
<dbReference type="SUPFAM" id="SSF48452">
    <property type="entry name" value="TPR-like"/>
    <property type="match status" value="1"/>
</dbReference>
<keyword evidence="7" id="KW-1185">Reference proteome</keyword>
<reference evidence="6 7" key="1">
    <citation type="submission" date="2021-03" db="EMBL/GenBank/DDBJ databases">
        <title>Genomic Encyclopedia of Type Strains, Phase IV (KMG-IV): sequencing the most valuable type-strain genomes for metagenomic binning, comparative biology and taxonomic classification.</title>
        <authorList>
            <person name="Goeker M."/>
        </authorList>
    </citation>
    <scope>NUCLEOTIDE SEQUENCE [LARGE SCALE GENOMIC DNA]</scope>
    <source>
        <strain evidence="6 7">DSM 21600</strain>
    </source>
</reference>
<dbReference type="Proteomes" id="UP000759443">
    <property type="component" value="Unassembled WGS sequence"/>
</dbReference>
<dbReference type="Gene3D" id="3.40.50.2000">
    <property type="entry name" value="Glycogen Phosphorylase B"/>
    <property type="match status" value="1"/>
</dbReference>
<dbReference type="GO" id="GO:0016740">
    <property type="term" value="F:transferase activity"/>
    <property type="evidence" value="ECO:0007669"/>
    <property type="project" value="UniProtKB-KW"/>
</dbReference>
<keyword evidence="3" id="KW-0677">Repeat</keyword>
<evidence type="ECO:0000256" key="3">
    <source>
        <dbReference type="ARBA" id="ARBA00022737"/>
    </source>
</evidence>
<evidence type="ECO:0000259" key="5">
    <source>
        <dbReference type="Pfam" id="PF13844"/>
    </source>
</evidence>
<evidence type="ECO:0000313" key="6">
    <source>
        <dbReference type="EMBL" id="MBP1850235.1"/>
    </source>
</evidence>
<comment type="pathway">
    <text evidence="1">Protein modification; protein glycosylation.</text>
</comment>
<dbReference type="PANTHER" id="PTHR44366">
    <property type="entry name" value="UDP-N-ACETYLGLUCOSAMINE--PEPTIDE N-ACETYLGLUCOSAMINYLTRANSFERASE 110 KDA SUBUNIT"/>
    <property type="match status" value="1"/>
</dbReference>
<sequence length="638" mass="69887">MSDMQAAMKEYQAGRLPQALKLASRALPNSGAQRGGLLALIGNIEFKLGHREAAADAFSEAAGLTPAKAPEFLKLATTLYLGAGRRDRVAEIGPDAVDRNPSDSAFAFEVANVLFTLGERARLAPLLAHLDRANDRHMALIINFQRLTRRFEQLWAELQAAASANPDNLFLQISRYAVSREVCAFDVQREYEAIMRTPDTPQAQALLSGEAALARILWSGDEALNARPSQDSLKYAGARVADRPPQRRAFSPEGAPITIGYLSNDFFDHATMTLFREVMGRHDPQRFRIKLFCYTPPAIATQQASWPEALQKAVIRIDHLDDKAAAAVIASHGVDILVDLKGHTMGARLGIVNASDAPVKATYLGFPGSVTGIDLDYAITDRIVTPDSSIAHFSETLCRLPETYQANNWQTRPKPEYTERADHGLPEDAFIFASFNATYKITPATLDLWCRVLKQVPDAVFWVYMPSAFAGENFLKALEAAGIARERVVLTGMTAYDRHVSRLPLADVGLDAIPCSGHTTTSDMLWAGLPILSLHGTAFAGRVSESLLNAIGLPELVCADEESFVDLAVRLAEDPQLLFAFRQRLENNRLRAPLFDGERFTRHLEAAYEAMAARARSGLAPELIDVAALPPRGEPFGP</sequence>
<dbReference type="Gene3D" id="3.40.50.11380">
    <property type="match status" value="1"/>
</dbReference>
<evidence type="ECO:0000256" key="1">
    <source>
        <dbReference type="ARBA" id="ARBA00004922"/>
    </source>
</evidence>
<gene>
    <name evidence="6" type="ORF">J2Z17_001669</name>
</gene>
<proteinExistence type="predicted"/>
<evidence type="ECO:0000256" key="4">
    <source>
        <dbReference type="ARBA" id="ARBA00022803"/>
    </source>
</evidence>
<dbReference type="RefSeq" id="WP_209943863.1">
    <property type="nucleotide sequence ID" value="NZ_JAGGJU010000004.1"/>
</dbReference>
<feature type="domain" description="O-GlcNAc transferase C-terminal" evidence="5">
    <location>
        <begin position="253"/>
        <end position="405"/>
    </location>
</feature>
<dbReference type="Pfam" id="PF13844">
    <property type="entry name" value="Glyco_transf_41"/>
    <property type="match status" value="2"/>
</dbReference>
<dbReference type="SUPFAM" id="SSF53756">
    <property type="entry name" value="UDP-Glycosyltransferase/glycogen phosphorylase"/>
    <property type="match status" value="1"/>
</dbReference>
<comment type="caution">
    <text evidence="6">The sequence shown here is derived from an EMBL/GenBank/DDBJ whole genome shotgun (WGS) entry which is preliminary data.</text>
</comment>
<name>A0ABS4DX43_9HYPH</name>
<feature type="domain" description="O-GlcNAc transferase C-terminal" evidence="5">
    <location>
        <begin position="417"/>
        <end position="603"/>
    </location>
</feature>
<protein>
    <submittedName>
        <fullName evidence="6">O-linked N-acetylglucosamine transferase (SPINDLY family)</fullName>
    </submittedName>
</protein>
<evidence type="ECO:0000313" key="7">
    <source>
        <dbReference type="Proteomes" id="UP000759443"/>
    </source>
</evidence>
<organism evidence="6 7">
    <name type="scientific">Rhizobium halophytocola</name>
    <dbReference type="NCBI Taxonomy" id="735519"/>
    <lineage>
        <taxon>Bacteria</taxon>
        <taxon>Pseudomonadati</taxon>
        <taxon>Pseudomonadota</taxon>
        <taxon>Alphaproteobacteria</taxon>
        <taxon>Hyphomicrobiales</taxon>
        <taxon>Rhizobiaceae</taxon>
        <taxon>Rhizobium/Agrobacterium group</taxon>
        <taxon>Rhizobium</taxon>
    </lineage>
</organism>
<dbReference type="PANTHER" id="PTHR44366:SF1">
    <property type="entry name" value="UDP-N-ACETYLGLUCOSAMINE--PEPTIDE N-ACETYLGLUCOSAMINYLTRANSFERASE 110 KDA SUBUNIT"/>
    <property type="match status" value="1"/>
</dbReference>
<accession>A0ABS4DX43</accession>
<dbReference type="InterPro" id="IPR029489">
    <property type="entry name" value="OGT/SEC/SPY_C"/>
</dbReference>
<evidence type="ECO:0000256" key="2">
    <source>
        <dbReference type="ARBA" id="ARBA00022679"/>
    </source>
</evidence>
<dbReference type="InterPro" id="IPR011990">
    <property type="entry name" value="TPR-like_helical_dom_sf"/>
</dbReference>